<dbReference type="Proteomes" id="UP000657918">
    <property type="component" value="Chromosome 16"/>
</dbReference>
<comment type="caution">
    <text evidence="1">The sequence shown here is derived from an EMBL/GenBank/DDBJ whole genome shotgun (WGS) entry which is preliminary data.</text>
</comment>
<dbReference type="EMBL" id="JADGMS010000016">
    <property type="protein sequence ID" value="KAF9667039.1"/>
    <property type="molecule type" value="Genomic_DNA"/>
</dbReference>
<protein>
    <submittedName>
        <fullName evidence="1">Uncharacterized protein</fullName>
    </submittedName>
</protein>
<evidence type="ECO:0000313" key="2">
    <source>
        <dbReference type="Proteomes" id="UP000657918"/>
    </source>
</evidence>
<accession>A0A835MKD0</accession>
<proteinExistence type="predicted"/>
<gene>
    <name evidence="1" type="ORF">SADUNF_Sadunf16G0291300</name>
</gene>
<sequence length="113" mass="13038">MRAICQFARDHSDMYETWQELLLWDSMKRSDIGITSTEVSNRCLLSSRKLFIFRKIHRTKFTCRSLIIHVSEGNILALQGEEMTAKEAKKPAFPIFGTGNSTREVLLELMLSL</sequence>
<dbReference type="AlphaFoldDB" id="A0A835MKD0"/>
<organism evidence="1 2">
    <name type="scientific">Salix dunnii</name>
    <dbReference type="NCBI Taxonomy" id="1413687"/>
    <lineage>
        <taxon>Eukaryota</taxon>
        <taxon>Viridiplantae</taxon>
        <taxon>Streptophyta</taxon>
        <taxon>Embryophyta</taxon>
        <taxon>Tracheophyta</taxon>
        <taxon>Spermatophyta</taxon>
        <taxon>Magnoliopsida</taxon>
        <taxon>eudicotyledons</taxon>
        <taxon>Gunneridae</taxon>
        <taxon>Pentapetalae</taxon>
        <taxon>rosids</taxon>
        <taxon>fabids</taxon>
        <taxon>Malpighiales</taxon>
        <taxon>Salicaceae</taxon>
        <taxon>Saliceae</taxon>
        <taxon>Salix</taxon>
    </lineage>
</organism>
<name>A0A835MKD0_9ROSI</name>
<dbReference type="OrthoDB" id="1916855at2759"/>
<keyword evidence="2" id="KW-1185">Reference proteome</keyword>
<evidence type="ECO:0000313" key="1">
    <source>
        <dbReference type="EMBL" id="KAF9667039.1"/>
    </source>
</evidence>
<reference evidence="1 2" key="1">
    <citation type="submission" date="2020-10" db="EMBL/GenBank/DDBJ databases">
        <title>Plant Genome Project.</title>
        <authorList>
            <person name="Zhang R.-G."/>
        </authorList>
    </citation>
    <scope>NUCLEOTIDE SEQUENCE [LARGE SCALE GENOMIC DNA]</scope>
    <source>
        <strain evidence="1">FAFU-HL-1</strain>
        <tissue evidence="1">Leaf</tissue>
    </source>
</reference>